<dbReference type="Pfam" id="PF03466">
    <property type="entry name" value="LysR_substrate"/>
    <property type="match status" value="1"/>
</dbReference>
<dbReference type="STRING" id="1441095.AM592_04395"/>
<proteinExistence type="inferred from homology"/>
<dbReference type="PROSITE" id="PS50931">
    <property type="entry name" value="HTH_LYSR"/>
    <property type="match status" value="1"/>
</dbReference>
<dbReference type="PRINTS" id="PR00039">
    <property type="entry name" value="HTHLYSR"/>
</dbReference>
<dbReference type="EMBL" id="CP012600">
    <property type="protein sequence ID" value="ALC80910.1"/>
    <property type="molecule type" value="Genomic_DNA"/>
</dbReference>
<dbReference type="RefSeq" id="WP_053602659.1">
    <property type="nucleotide sequence ID" value="NZ_CP012600.1"/>
</dbReference>
<dbReference type="OrthoDB" id="9778774at2"/>
<reference evidence="7" key="1">
    <citation type="submission" date="2015-08" db="EMBL/GenBank/DDBJ databases">
        <title>Genome sequencing project for genomic taxonomy and phylogenomics of Bacillus-like bacteria.</title>
        <authorList>
            <person name="Liu B."/>
            <person name="Wang J."/>
            <person name="Zhu Y."/>
            <person name="Liu G."/>
            <person name="Chen Q."/>
            <person name="Chen Z."/>
            <person name="Lan J."/>
            <person name="Che J."/>
            <person name="Ge C."/>
            <person name="Shi H."/>
            <person name="Pan Z."/>
            <person name="Liu X."/>
        </authorList>
    </citation>
    <scope>NUCLEOTIDE SEQUENCE [LARGE SCALE GENOMIC DNA]</scope>
    <source>
        <strain evidence="7">FJAT-4402</strain>
    </source>
</reference>
<dbReference type="SUPFAM" id="SSF46785">
    <property type="entry name" value="Winged helix' DNA-binding domain"/>
    <property type="match status" value="1"/>
</dbReference>
<dbReference type="SUPFAM" id="SSF53850">
    <property type="entry name" value="Periplasmic binding protein-like II"/>
    <property type="match status" value="1"/>
</dbReference>
<dbReference type="Pfam" id="PF00126">
    <property type="entry name" value="HTH_1"/>
    <property type="match status" value="1"/>
</dbReference>
<dbReference type="PATRIC" id="fig|1441095.3.peg.966"/>
<reference evidence="6 7" key="2">
    <citation type="journal article" date="2016" name="Int. J. Syst. Evol. Microbiol.">
        <title>Bacillus gobiensis sp. nov., isolated from a soil sample.</title>
        <authorList>
            <person name="Liu B."/>
            <person name="Liu G.H."/>
            <person name="Cetin S."/>
            <person name="Schumann P."/>
            <person name="Pan Z.Z."/>
            <person name="Chen Q.Q."/>
        </authorList>
    </citation>
    <scope>NUCLEOTIDE SEQUENCE [LARGE SCALE GENOMIC DNA]</scope>
    <source>
        <strain evidence="6 7">FJAT-4402</strain>
    </source>
</reference>
<dbReference type="GO" id="GO:0003700">
    <property type="term" value="F:DNA-binding transcription factor activity"/>
    <property type="evidence" value="ECO:0007669"/>
    <property type="project" value="InterPro"/>
</dbReference>
<dbReference type="PANTHER" id="PTHR30126:SF40">
    <property type="entry name" value="HTH-TYPE TRANSCRIPTIONAL REGULATOR GLTR"/>
    <property type="match status" value="1"/>
</dbReference>
<dbReference type="InterPro" id="IPR000847">
    <property type="entry name" value="LysR_HTH_N"/>
</dbReference>
<dbReference type="Proteomes" id="UP000067625">
    <property type="component" value="Chromosome"/>
</dbReference>
<keyword evidence="3" id="KW-0238">DNA-binding</keyword>
<accession>A0A0M4FPE4</accession>
<dbReference type="Gene3D" id="1.10.10.10">
    <property type="entry name" value="Winged helix-like DNA-binding domain superfamily/Winged helix DNA-binding domain"/>
    <property type="match status" value="1"/>
</dbReference>
<dbReference type="GO" id="GO:0000976">
    <property type="term" value="F:transcription cis-regulatory region binding"/>
    <property type="evidence" value="ECO:0007669"/>
    <property type="project" value="TreeGrafter"/>
</dbReference>
<dbReference type="Gene3D" id="3.40.190.290">
    <property type="match status" value="1"/>
</dbReference>
<dbReference type="CDD" id="cd05466">
    <property type="entry name" value="PBP2_LTTR_substrate"/>
    <property type="match status" value="1"/>
</dbReference>
<dbReference type="InterPro" id="IPR036388">
    <property type="entry name" value="WH-like_DNA-bd_sf"/>
</dbReference>
<organism evidence="6 7">
    <name type="scientific">Bacillus gobiensis</name>
    <dbReference type="NCBI Taxonomy" id="1441095"/>
    <lineage>
        <taxon>Bacteria</taxon>
        <taxon>Bacillati</taxon>
        <taxon>Bacillota</taxon>
        <taxon>Bacilli</taxon>
        <taxon>Bacillales</taxon>
        <taxon>Bacillaceae</taxon>
        <taxon>Bacillus</taxon>
    </lineage>
</organism>
<evidence type="ECO:0000313" key="6">
    <source>
        <dbReference type="EMBL" id="ALC80910.1"/>
    </source>
</evidence>
<evidence type="ECO:0000256" key="4">
    <source>
        <dbReference type="ARBA" id="ARBA00023163"/>
    </source>
</evidence>
<sequence length="300" mass="34568">MVDFEWYRSFISIFKHNSVSEAAKERIMTQPAMSQHLSSLEAEVGERLFTRASRKMIPTERGKELYSEIAPLIESLEEKTMRLKGISSPTVPVIRLGSALEFFKEQILPNLNTYTFRIVAQFGVASVLFEHLKEDKVDLIVTSKKYQTPGIEHVKLMEEEFVLVAPEETNVPAFTNLIEMEQWLSGQKWLSYGLELPIIRRFWRKHLNKRPLIKPVHVLPDLHTLLRAIEYGNGISLIPTFILKDANDYKGFKIILGNLKVSNELFIAYKTKAKFSPEIKMVIDALKKNNQKQNSGKLDF</sequence>
<protein>
    <submittedName>
        <fullName evidence="6">LysR family transcriptional regulator</fullName>
    </submittedName>
</protein>
<evidence type="ECO:0000313" key="7">
    <source>
        <dbReference type="Proteomes" id="UP000067625"/>
    </source>
</evidence>
<evidence type="ECO:0000256" key="2">
    <source>
        <dbReference type="ARBA" id="ARBA00023015"/>
    </source>
</evidence>
<feature type="domain" description="HTH lysR-type" evidence="5">
    <location>
        <begin position="2"/>
        <end position="59"/>
    </location>
</feature>
<evidence type="ECO:0000259" key="5">
    <source>
        <dbReference type="PROSITE" id="PS50931"/>
    </source>
</evidence>
<name>A0A0M4FPE4_9BACI</name>
<evidence type="ECO:0000256" key="3">
    <source>
        <dbReference type="ARBA" id="ARBA00023125"/>
    </source>
</evidence>
<dbReference type="AlphaFoldDB" id="A0A0M4FPE4"/>
<evidence type="ECO:0000256" key="1">
    <source>
        <dbReference type="ARBA" id="ARBA00009437"/>
    </source>
</evidence>
<keyword evidence="2" id="KW-0805">Transcription regulation</keyword>
<dbReference type="PANTHER" id="PTHR30126">
    <property type="entry name" value="HTH-TYPE TRANSCRIPTIONAL REGULATOR"/>
    <property type="match status" value="1"/>
</dbReference>
<dbReference type="InterPro" id="IPR036390">
    <property type="entry name" value="WH_DNA-bd_sf"/>
</dbReference>
<dbReference type="InterPro" id="IPR005119">
    <property type="entry name" value="LysR_subst-bd"/>
</dbReference>
<comment type="similarity">
    <text evidence="1">Belongs to the LysR transcriptional regulatory family.</text>
</comment>
<keyword evidence="4" id="KW-0804">Transcription</keyword>
<keyword evidence="7" id="KW-1185">Reference proteome</keyword>
<gene>
    <name evidence="6" type="ORF">AM592_04395</name>
</gene>